<feature type="compositionally biased region" description="Low complexity" evidence="1">
    <location>
        <begin position="249"/>
        <end position="279"/>
    </location>
</feature>
<evidence type="ECO:0000313" key="3">
    <source>
        <dbReference type="Proteomes" id="UP000045706"/>
    </source>
</evidence>
<feature type="compositionally biased region" description="Low complexity" evidence="1">
    <location>
        <begin position="416"/>
        <end position="426"/>
    </location>
</feature>
<name>A0A0G4NLE9_VERLO</name>
<feature type="compositionally biased region" description="Basic and acidic residues" evidence="1">
    <location>
        <begin position="140"/>
        <end position="151"/>
    </location>
</feature>
<feature type="compositionally biased region" description="Acidic residues" evidence="1">
    <location>
        <begin position="496"/>
        <end position="515"/>
    </location>
</feature>
<dbReference type="Proteomes" id="UP000045706">
    <property type="component" value="Unassembled WGS sequence"/>
</dbReference>
<feature type="compositionally biased region" description="Basic and acidic residues" evidence="1">
    <location>
        <begin position="482"/>
        <end position="491"/>
    </location>
</feature>
<accession>A0A0G4NLE9</accession>
<evidence type="ECO:0000256" key="1">
    <source>
        <dbReference type="SAM" id="MobiDB-lite"/>
    </source>
</evidence>
<gene>
    <name evidence="2" type="ORF">BN1723_007457</name>
</gene>
<feature type="compositionally biased region" description="Basic and acidic residues" evidence="1">
    <location>
        <begin position="364"/>
        <end position="378"/>
    </location>
</feature>
<feature type="compositionally biased region" description="Low complexity" evidence="1">
    <location>
        <begin position="30"/>
        <end position="41"/>
    </location>
</feature>
<feature type="compositionally biased region" description="Polar residues" evidence="1">
    <location>
        <begin position="73"/>
        <end position="97"/>
    </location>
</feature>
<feature type="region of interest" description="Disordered" evidence="1">
    <location>
        <begin position="623"/>
        <end position="666"/>
    </location>
</feature>
<feature type="region of interest" description="Disordered" evidence="1">
    <location>
        <begin position="1"/>
        <end position="447"/>
    </location>
</feature>
<dbReference type="EMBL" id="CVQI01036384">
    <property type="protein sequence ID" value="CRK47280.1"/>
    <property type="molecule type" value="Genomic_DNA"/>
</dbReference>
<feature type="compositionally biased region" description="Basic and acidic residues" evidence="1">
    <location>
        <begin position="58"/>
        <end position="71"/>
    </location>
</feature>
<feature type="compositionally biased region" description="Low complexity" evidence="1">
    <location>
        <begin position="467"/>
        <end position="480"/>
    </location>
</feature>
<feature type="region of interest" description="Disordered" evidence="1">
    <location>
        <begin position="467"/>
        <end position="548"/>
    </location>
</feature>
<organism evidence="2 3">
    <name type="scientific">Verticillium longisporum</name>
    <name type="common">Verticillium dahliae var. longisporum</name>
    <dbReference type="NCBI Taxonomy" id="100787"/>
    <lineage>
        <taxon>Eukaryota</taxon>
        <taxon>Fungi</taxon>
        <taxon>Dikarya</taxon>
        <taxon>Ascomycota</taxon>
        <taxon>Pezizomycotina</taxon>
        <taxon>Sordariomycetes</taxon>
        <taxon>Hypocreomycetidae</taxon>
        <taxon>Glomerellales</taxon>
        <taxon>Plectosphaerellaceae</taxon>
        <taxon>Verticillium</taxon>
    </lineage>
</organism>
<evidence type="ECO:0000313" key="2">
    <source>
        <dbReference type="EMBL" id="CRK47280.1"/>
    </source>
</evidence>
<feature type="compositionally biased region" description="Low complexity" evidence="1">
    <location>
        <begin position="325"/>
        <end position="342"/>
    </location>
</feature>
<feature type="compositionally biased region" description="Polar residues" evidence="1">
    <location>
        <begin position="115"/>
        <end position="130"/>
    </location>
</feature>
<proteinExistence type="predicted"/>
<feature type="region of interest" description="Disordered" evidence="1">
    <location>
        <begin position="563"/>
        <end position="590"/>
    </location>
</feature>
<feature type="compositionally biased region" description="Low complexity" evidence="1">
    <location>
        <begin position="204"/>
        <end position="222"/>
    </location>
</feature>
<feature type="compositionally biased region" description="Basic and acidic residues" evidence="1">
    <location>
        <begin position="237"/>
        <end position="247"/>
    </location>
</feature>
<feature type="compositionally biased region" description="Low complexity" evidence="1">
    <location>
        <begin position="172"/>
        <end position="195"/>
    </location>
</feature>
<reference evidence="3" key="1">
    <citation type="submission" date="2015-05" db="EMBL/GenBank/DDBJ databases">
        <authorList>
            <person name="Fogelqvist Johan"/>
        </authorList>
    </citation>
    <scope>NUCLEOTIDE SEQUENCE [LARGE SCALE GENOMIC DNA]</scope>
</reference>
<protein>
    <submittedName>
        <fullName evidence="2">Uncharacterized protein</fullName>
    </submittedName>
</protein>
<dbReference type="AlphaFoldDB" id="A0A0G4NLE9"/>
<feature type="compositionally biased region" description="Low complexity" evidence="1">
    <location>
        <begin position="530"/>
        <end position="545"/>
    </location>
</feature>
<sequence>MSGVKNLRAMFEQKQDASPPERGLDRGRSPGDSSDSSTRSETPPRPLSKVRTNFIAVQEKDGRIGLRRDPSDDGSTCSLSRRRLSVNTEEGSVSAFSERTMAFTEPIPESPRAPETTTSSHGANGTNGDSTKLLGAVTDRPSHNPDKHMDVETPTPKLLPADPTEKPPSNLSAISTDKAAKASTATTKTGAKSPTRQLPSRLQTTKTTTKAPAKSPALPKIPTSLPRAAGATQATKTTREPVKKPVEKGTTSKPATTTARTATRAGTSASAAKKATPAPVSISSSGSTGFVKPKVKSPTRPVNLPSSLMAPTAASASHSKIVRPTSRSSVSTTATNATATTKTLRKQRSSINQSRPSLGPPPKKAQDHPVTKKEREVDEGFLARMMRPTQSSSSKLSDKVPITPPRKAAPKKDASSTKASTSTTASGRKKIGQPAFATTGSPGQKKIADAEQVALVETAEDAISVAAAAGVEEPAEASPARVEAEPTKELELEPTVVEEPELEEAAAEETAADVEADGKADNATEEAVPKSEPASASAETSPAAEDAAEVLPAVEDAPVEAIAVVEDDEEPKERVILDTITPPPDLSTPEAKAIVEKDATEAADVEDVGKVLESLAITDATAESPAAKASEIQAVDESIEVDEVGPVDGPTKEEAAQRPVAETAAN</sequence>